<feature type="transmembrane region" description="Helical" evidence="1">
    <location>
        <begin position="45"/>
        <end position="66"/>
    </location>
</feature>
<comment type="caution">
    <text evidence="2">The sequence shown here is derived from an EMBL/GenBank/DDBJ whole genome shotgun (WGS) entry which is preliminary data.</text>
</comment>
<keyword evidence="1" id="KW-0472">Membrane</keyword>
<evidence type="ECO:0000313" key="2">
    <source>
        <dbReference type="EMBL" id="TDE45594.1"/>
    </source>
</evidence>
<proteinExistence type="predicted"/>
<dbReference type="RefSeq" id="WP_131915677.1">
    <property type="nucleotide sequence ID" value="NZ_SMLG01000003.1"/>
</dbReference>
<protein>
    <recommendedName>
        <fullName evidence="4">DUF3278 domain-containing protein</fullName>
    </recommendedName>
</protein>
<evidence type="ECO:0008006" key="4">
    <source>
        <dbReference type="Google" id="ProtNLM"/>
    </source>
</evidence>
<evidence type="ECO:0000256" key="1">
    <source>
        <dbReference type="SAM" id="Phobius"/>
    </source>
</evidence>
<accession>A0A4R5FAX7</accession>
<dbReference type="EMBL" id="SMLG01000003">
    <property type="protein sequence ID" value="TDE45594.1"/>
    <property type="molecule type" value="Genomic_DNA"/>
</dbReference>
<dbReference type="Proteomes" id="UP000294814">
    <property type="component" value="Unassembled WGS sequence"/>
</dbReference>
<organism evidence="2 3">
    <name type="scientific">Flavobacterium rhamnosiphilum</name>
    <dbReference type="NCBI Taxonomy" id="2541724"/>
    <lineage>
        <taxon>Bacteria</taxon>
        <taxon>Pseudomonadati</taxon>
        <taxon>Bacteroidota</taxon>
        <taxon>Flavobacteriia</taxon>
        <taxon>Flavobacteriales</taxon>
        <taxon>Flavobacteriaceae</taxon>
        <taxon>Flavobacterium</taxon>
    </lineage>
</organism>
<gene>
    <name evidence="2" type="ORF">E0I26_06510</name>
</gene>
<keyword evidence="1" id="KW-0812">Transmembrane</keyword>
<sequence>MDFKDIQSAWNNDTDSDIKVPTNLEKLKSANMPLEKIRKNLRFELINQFLALVFIGLIPLCSKFPANMITPYYFLYAIMFAVSIYYLVKLFLFFKRLNTTVLNTKDNLYETYYDIRLNMELYKTFTFALGPFIMMYLTGYFLYKNPDLMSMFSGDIIHSKLVPLLVTLVFSILLVGFLTEIWVHYFYGKYAKQIRKVLDELKEE</sequence>
<keyword evidence="3" id="KW-1185">Reference proteome</keyword>
<dbReference type="AlphaFoldDB" id="A0A4R5FAX7"/>
<feature type="transmembrane region" description="Helical" evidence="1">
    <location>
        <begin position="163"/>
        <end position="187"/>
    </location>
</feature>
<evidence type="ECO:0000313" key="3">
    <source>
        <dbReference type="Proteomes" id="UP000294814"/>
    </source>
</evidence>
<dbReference type="OrthoDB" id="1249607at2"/>
<reference evidence="2 3" key="1">
    <citation type="submission" date="2019-03" db="EMBL/GenBank/DDBJ databases">
        <title>Novel species of Flavobacterium.</title>
        <authorList>
            <person name="Liu Q."/>
            <person name="Xin Y.-H."/>
        </authorList>
    </citation>
    <scope>NUCLEOTIDE SEQUENCE [LARGE SCALE GENOMIC DNA]</scope>
    <source>
        <strain evidence="2 3">LB3P52</strain>
    </source>
</reference>
<feature type="transmembrane region" description="Helical" evidence="1">
    <location>
        <begin position="72"/>
        <end position="94"/>
    </location>
</feature>
<feature type="transmembrane region" description="Helical" evidence="1">
    <location>
        <begin position="125"/>
        <end position="143"/>
    </location>
</feature>
<name>A0A4R5FAX7_9FLAO</name>
<keyword evidence="1" id="KW-1133">Transmembrane helix</keyword>